<organism evidence="2 3">
    <name type="scientific">Mycena sanguinolenta</name>
    <dbReference type="NCBI Taxonomy" id="230812"/>
    <lineage>
        <taxon>Eukaryota</taxon>
        <taxon>Fungi</taxon>
        <taxon>Dikarya</taxon>
        <taxon>Basidiomycota</taxon>
        <taxon>Agaricomycotina</taxon>
        <taxon>Agaricomycetes</taxon>
        <taxon>Agaricomycetidae</taxon>
        <taxon>Agaricales</taxon>
        <taxon>Marasmiineae</taxon>
        <taxon>Mycenaceae</taxon>
        <taxon>Mycena</taxon>
    </lineage>
</organism>
<feature type="compositionally biased region" description="Basic residues" evidence="1">
    <location>
        <begin position="161"/>
        <end position="170"/>
    </location>
</feature>
<proteinExistence type="predicted"/>
<dbReference type="EMBL" id="JACAZH010000115">
    <property type="protein sequence ID" value="KAF7324376.1"/>
    <property type="molecule type" value="Genomic_DNA"/>
</dbReference>
<dbReference type="Proteomes" id="UP000623467">
    <property type="component" value="Unassembled WGS sequence"/>
</dbReference>
<feature type="region of interest" description="Disordered" evidence="1">
    <location>
        <begin position="161"/>
        <end position="203"/>
    </location>
</feature>
<dbReference type="AlphaFoldDB" id="A0A8H6WP13"/>
<evidence type="ECO:0000313" key="3">
    <source>
        <dbReference type="Proteomes" id="UP000623467"/>
    </source>
</evidence>
<evidence type="ECO:0000256" key="1">
    <source>
        <dbReference type="SAM" id="MobiDB-lite"/>
    </source>
</evidence>
<evidence type="ECO:0000313" key="2">
    <source>
        <dbReference type="EMBL" id="KAF7324376.1"/>
    </source>
</evidence>
<accession>A0A8H6WP13</accession>
<protein>
    <submittedName>
        <fullName evidence="2">Uncharacterized protein</fullName>
    </submittedName>
</protein>
<keyword evidence="3" id="KW-1185">Reference proteome</keyword>
<reference evidence="2" key="1">
    <citation type="submission" date="2020-05" db="EMBL/GenBank/DDBJ databases">
        <title>Mycena genomes resolve the evolution of fungal bioluminescence.</title>
        <authorList>
            <person name="Tsai I.J."/>
        </authorList>
    </citation>
    <scope>NUCLEOTIDE SEQUENCE</scope>
    <source>
        <strain evidence="2">160909Yilan</strain>
    </source>
</reference>
<sequence>MLMTLPAIAEQPDARAGSALIGGERSAIVLGRRESLPTATPLPPLTPDGLLAHYRPDRLALATTNGDYATGDGRHLACACPPRTLALERCAASRRCRFLDSQGARFPRLAQGAIHPVRSVEVAKERKEGRRWRALRRDTACAKDGGASSATGYHIVALSARARRRARGRAPRTGSGPSLTTRDPPRQTYSPRHLADGCPRSSTRGSCLTLPACDSSAPWRWKGQEGRAAGGDAMQRVEGAGGEMGQHCESRSNNLTKPYPFMDDTGIPLKNIPTFATYGQDTMGGLAINTSARVMSARSTTRRDAGVKLADADEGADELAPIPHWWRARADSARGVIVTGGGCVWAGWEEA</sequence>
<gene>
    <name evidence="2" type="ORF">MSAN_02521300</name>
</gene>
<comment type="caution">
    <text evidence="2">The sequence shown here is derived from an EMBL/GenBank/DDBJ whole genome shotgun (WGS) entry which is preliminary data.</text>
</comment>
<name>A0A8H6WP13_9AGAR</name>